<gene>
    <name evidence="5" type="primary">gtf3</name>
    <name evidence="8" type="ORF">M20_0431</name>
</gene>
<dbReference type="GO" id="GO:0035251">
    <property type="term" value="F:UDP-glucosyltransferase activity"/>
    <property type="evidence" value="ECO:0007669"/>
    <property type="project" value="InterPro"/>
</dbReference>
<proteinExistence type="inferred from homology"/>
<evidence type="ECO:0000256" key="3">
    <source>
        <dbReference type="ARBA" id="ARBA00022679"/>
    </source>
</evidence>
<dbReference type="GO" id="GO:0000166">
    <property type="term" value="F:nucleotide binding"/>
    <property type="evidence" value="ECO:0007669"/>
    <property type="project" value="UniProtKB-KW"/>
</dbReference>
<evidence type="ECO:0000313" key="8">
    <source>
        <dbReference type="EMBL" id="KSU22890.1"/>
    </source>
</evidence>
<comment type="similarity">
    <text evidence="5">Belongs to the Gtf3 glucosyltransferase family.</text>
</comment>
<comment type="caution">
    <text evidence="8">The sequence shown here is derived from an EMBL/GenBank/DDBJ whole genome shotgun (WGS) entry which is preliminary data.</text>
</comment>
<dbReference type="Proteomes" id="UP000053719">
    <property type="component" value="Unassembled WGS sequence"/>
</dbReference>
<keyword evidence="2 5" id="KW-0328">Glycosyltransferase</keyword>
<feature type="domain" description="Glucosyltransferase 3-like C-terminal" evidence="7">
    <location>
        <begin position="172"/>
        <end position="326"/>
    </location>
</feature>
<evidence type="ECO:0000313" key="9">
    <source>
        <dbReference type="Proteomes" id="UP000053719"/>
    </source>
</evidence>
<dbReference type="PATRIC" id="fig|1360.114.peg.1982"/>
<dbReference type="InterPro" id="IPR058591">
    <property type="entry name" value="Gtf3_N"/>
</dbReference>
<evidence type="ECO:0000256" key="5">
    <source>
        <dbReference type="HAMAP-Rule" id="MF_00841"/>
    </source>
</evidence>
<keyword evidence="4 5" id="KW-0547">Nucleotide-binding</keyword>
<sequence length="342" mass="39427">MRKYITNLYGQSEQSTAMTAQHMITKLAQDEGFKEISISAYSVSEDTAEEKEKRIFGMLSSVTQGDLAIAQMPSWNGIAFDEVFLKILRERVDKLVVFIHDFVPLMFQNNDYLFERYLEAYNLADVVILPSERMEKKLRERGLTSPVKIQGIWDHLVGIENLRQPKFQRKLKFAGNITRFPFVKEWSSDLPLEVFSSGEVNAKGFLRMKGWQHDDQLLRELNKGGFGLVWSENIENQFEREYSEMNASFKFSTYLAAGLPIIVNKGLAKQSFVEEQEVGLVANNLEEAIDYVKCMSSSEYMRISSNVQRVGALVKEGFFTKQLLMEIQNYLFLEKGKENDHL</sequence>
<keyword evidence="3 5" id="KW-0808">Transferase</keyword>
<feature type="binding site" evidence="5">
    <location>
        <position position="179"/>
    </location>
    <ligand>
        <name>UDP</name>
        <dbReference type="ChEBI" id="CHEBI:58223"/>
    </ligand>
</feature>
<accession>A0A0V8EBP0</accession>
<evidence type="ECO:0000259" key="7">
    <source>
        <dbReference type="Pfam" id="PF26337"/>
    </source>
</evidence>
<dbReference type="RefSeq" id="WP_058211391.1">
    <property type="nucleotide sequence ID" value="NZ_LKLU01000017.1"/>
</dbReference>
<comment type="subunit">
    <text evidence="5">Homotetramer; a dimer of dimers.</text>
</comment>
<comment type="function">
    <text evidence="5">Required for polymorphic O-glycosylation of the serine-rich repeat protein in this bacteria. Catalyzes the second step in glycosylation by transferring a sugar from a UDP-activated sugar to the terminal GlcNAc moiety of the 3-O-(N-acetyl-alpha-D-glucosaminyl)-L-seryl-[protein] resulting from the first glycosylation step.</text>
</comment>
<evidence type="ECO:0000256" key="4">
    <source>
        <dbReference type="ARBA" id="ARBA00022741"/>
    </source>
</evidence>
<dbReference type="InterPro" id="IPR043676">
    <property type="entry name" value="Gtf3"/>
</dbReference>
<dbReference type="UniPathway" id="UPA00378"/>
<dbReference type="Pfam" id="PF26337">
    <property type="entry name" value="Gtf3_C"/>
    <property type="match status" value="1"/>
</dbReference>
<dbReference type="AlphaFoldDB" id="A0A0V8EBP0"/>
<name>A0A0V8EBP0_LACLL</name>
<dbReference type="InterPro" id="IPR058592">
    <property type="entry name" value="Gtf3_C"/>
</dbReference>
<evidence type="ECO:0000259" key="6">
    <source>
        <dbReference type="Pfam" id="PF26334"/>
    </source>
</evidence>
<organism evidence="8 9">
    <name type="scientific">Lactococcus lactis subsp. lactis</name>
    <name type="common">Streptococcus lactis</name>
    <dbReference type="NCBI Taxonomy" id="1360"/>
    <lineage>
        <taxon>Bacteria</taxon>
        <taxon>Bacillati</taxon>
        <taxon>Bacillota</taxon>
        <taxon>Bacilli</taxon>
        <taxon>Lactobacillales</taxon>
        <taxon>Streptococcaceae</taxon>
        <taxon>Lactococcus</taxon>
    </lineage>
</organism>
<dbReference type="PIRSF" id="PIRSF007023">
    <property type="entry name" value="UDP-Galf_transf"/>
    <property type="match status" value="1"/>
</dbReference>
<dbReference type="HAMAP" id="MF_00841">
    <property type="entry name" value="Gtf3"/>
    <property type="match status" value="1"/>
</dbReference>
<feature type="binding site" evidence="5">
    <location>
        <position position="16"/>
    </location>
    <ligand>
        <name>UDP</name>
        <dbReference type="ChEBI" id="CHEBI:58223"/>
    </ligand>
</feature>
<protein>
    <recommendedName>
        <fullName evidence="5">Glucosyltransferase 3</fullName>
        <ecNumber evidence="5">2.4.1.-</ecNumber>
    </recommendedName>
</protein>
<feature type="domain" description="Glucosyltransferase 3-like N-terminal" evidence="6">
    <location>
        <begin position="3"/>
        <end position="152"/>
    </location>
</feature>
<evidence type="ECO:0000256" key="1">
    <source>
        <dbReference type="ARBA" id="ARBA00004922"/>
    </source>
</evidence>
<dbReference type="EC" id="2.4.1.-" evidence="5"/>
<comment type="pathway">
    <text evidence="1 5">Protein modification; protein glycosylation.</text>
</comment>
<dbReference type="Gene3D" id="3.40.50.2000">
    <property type="entry name" value="Glycogen Phosphorylase B"/>
    <property type="match status" value="2"/>
</dbReference>
<evidence type="ECO:0000256" key="2">
    <source>
        <dbReference type="ARBA" id="ARBA00022676"/>
    </source>
</evidence>
<dbReference type="Pfam" id="PF26334">
    <property type="entry name" value="Gtf3_N"/>
    <property type="match status" value="1"/>
</dbReference>
<reference evidence="9" key="1">
    <citation type="submission" date="2015-10" db="EMBL/GenBank/DDBJ databases">
        <title>Draft Genome Sequences of 11 Lactococcus lactis subspecies cremoris strains.</title>
        <authorList>
            <person name="Wels M."/>
            <person name="Backus L."/>
            <person name="Boekhorst J."/>
            <person name="Dijkstra A."/>
            <person name="Beerthuizen M."/>
            <person name="Kelly W."/>
            <person name="Siezen R."/>
            <person name="Bachmann H."/>
            <person name="Van Hijum S."/>
        </authorList>
    </citation>
    <scope>NUCLEOTIDE SEQUENCE [LARGE SCALE GENOMIC DNA]</scope>
    <source>
        <strain evidence="9">M20</strain>
    </source>
</reference>
<feature type="binding site" evidence="5">
    <location>
        <begin position="248"/>
        <end position="253"/>
    </location>
    <ligand>
        <name>UDP</name>
        <dbReference type="ChEBI" id="CHEBI:58223"/>
    </ligand>
</feature>
<comment type="domain">
    <text evidence="5">Dimerizes via the C-terminus; dimerization is required for tetramer formation. Binds protein substrate via an exposed loop in the N-terminus.</text>
</comment>
<dbReference type="EMBL" id="LKLU01000017">
    <property type="protein sequence ID" value="KSU22890.1"/>
    <property type="molecule type" value="Genomic_DNA"/>
</dbReference>